<proteinExistence type="predicted"/>
<organism evidence="1 2">
    <name type="scientific">Erythranthe guttata</name>
    <name type="common">Yellow monkey flower</name>
    <name type="synonym">Mimulus guttatus</name>
    <dbReference type="NCBI Taxonomy" id="4155"/>
    <lineage>
        <taxon>Eukaryota</taxon>
        <taxon>Viridiplantae</taxon>
        <taxon>Streptophyta</taxon>
        <taxon>Embryophyta</taxon>
        <taxon>Tracheophyta</taxon>
        <taxon>Spermatophyta</taxon>
        <taxon>Magnoliopsida</taxon>
        <taxon>eudicotyledons</taxon>
        <taxon>Gunneridae</taxon>
        <taxon>Pentapetalae</taxon>
        <taxon>asterids</taxon>
        <taxon>lamiids</taxon>
        <taxon>Lamiales</taxon>
        <taxon>Phrymaceae</taxon>
        <taxon>Erythranthe</taxon>
    </lineage>
</organism>
<protein>
    <submittedName>
        <fullName evidence="1">Uncharacterized protein</fullName>
    </submittedName>
</protein>
<reference evidence="1 2" key="1">
    <citation type="journal article" date="2013" name="Proc. Natl. Acad. Sci. U.S.A.">
        <title>Fine-scale variation in meiotic recombination in Mimulus inferred from population shotgun sequencing.</title>
        <authorList>
            <person name="Hellsten U."/>
            <person name="Wright K.M."/>
            <person name="Jenkins J."/>
            <person name="Shu S."/>
            <person name="Yuan Y."/>
            <person name="Wessler S.R."/>
            <person name="Schmutz J."/>
            <person name="Willis J.H."/>
            <person name="Rokhsar D.S."/>
        </authorList>
    </citation>
    <scope>NUCLEOTIDE SEQUENCE [LARGE SCALE GENOMIC DNA]</scope>
    <source>
        <strain evidence="2">cv. DUN x IM62</strain>
    </source>
</reference>
<evidence type="ECO:0000313" key="1">
    <source>
        <dbReference type="EMBL" id="EYU30736.1"/>
    </source>
</evidence>
<dbReference type="eggNOG" id="ENOG502QU5G">
    <property type="taxonomic scope" value="Eukaryota"/>
</dbReference>
<sequence>MRLMGKEFADKKIVNEHRFGNIPVSNFMAQDHKFRETLLFRPSENTHTGVFAARKIDSGQKIYPRSEYYNRESNLFSTPKAAQNLPQLSPISAIRFPFMHPDIQGNTKSYSSQRSSSNRAPFRFDASKNVNRNYSFSRFPKSTNNVPFKPIKMPTFGFRNAGSSARFEGSVRNTGRAYEPRAATNRTTEFDNAAVGPIKLTAGSKHILKACQKKDKRFISSRFADSDISLSGTTTDFRFP</sequence>
<keyword evidence="2" id="KW-1185">Reference proteome</keyword>
<gene>
    <name evidence="1" type="ORF">MIMGU_mgv1a012771mg</name>
</gene>
<evidence type="ECO:0000313" key="2">
    <source>
        <dbReference type="Proteomes" id="UP000030748"/>
    </source>
</evidence>
<dbReference type="AlphaFoldDB" id="A0A022QS33"/>
<accession>A0A022QS33</accession>
<dbReference type="Proteomes" id="UP000030748">
    <property type="component" value="Unassembled WGS sequence"/>
</dbReference>
<dbReference type="EMBL" id="KI631018">
    <property type="protein sequence ID" value="EYU30736.1"/>
    <property type="molecule type" value="Genomic_DNA"/>
</dbReference>
<name>A0A022QS33_ERYGU</name>